<dbReference type="EMBL" id="CP136426">
    <property type="protein sequence ID" value="WOC52128.1"/>
    <property type="molecule type" value="Genomic_DNA"/>
</dbReference>
<accession>A0AAU0F5R2</accession>
<reference evidence="1" key="1">
    <citation type="submission" date="2023-10" db="EMBL/GenBank/DDBJ databases">
        <title>Characterization and whole genome sequencing of a novel strain of Bergeyella porcorum QD2021 isolated from pig.</title>
        <authorList>
            <person name="Liu G."/>
            <person name="Chen C."/>
            <person name="Han X."/>
        </authorList>
    </citation>
    <scope>NUCLEOTIDE SEQUENCE</scope>
    <source>
        <strain evidence="1">QD2021</strain>
    </source>
</reference>
<evidence type="ECO:0000313" key="1">
    <source>
        <dbReference type="EMBL" id="WOC52128.1"/>
    </source>
</evidence>
<dbReference type="AlphaFoldDB" id="A0AAU0F5R2"/>
<name>A0AAU0F5R2_9FLAO</name>
<protein>
    <submittedName>
        <fullName evidence="1">Uncharacterized protein</fullName>
    </submittedName>
</protein>
<keyword evidence="2" id="KW-1185">Reference proteome</keyword>
<organism evidence="1 2">
    <name type="scientific">Bergeyella porcorum</name>
    <dbReference type="NCBI Taxonomy" id="1735111"/>
    <lineage>
        <taxon>Bacteria</taxon>
        <taxon>Pseudomonadati</taxon>
        <taxon>Bacteroidota</taxon>
        <taxon>Flavobacteriia</taxon>
        <taxon>Flavobacteriales</taxon>
        <taxon>Weeksellaceae</taxon>
        <taxon>Bergeyella</taxon>
    </lineage>
</organism>
<evidence type="ECO:0000313" key="2">
    <source>
        <dbReference type="Proteomes" id="UP001432059"/>
    </source>
</evidence>
<proteinExistence type="predicted"/>
<sequence length="139" mass="14916">MADEVAQSNGIAWTSTGPPSLGEMNIFAVEEATTFDPNDIKASSLTITTIEVMKDSILGAKGNTSDSRLVDASGKPIEFSGAALEAVMEVYSEGTKISTTKNLMLDNDFKGFTIKLASIPMQKVPNGNYRCYRNGEDHS</sequence>
<gene>
    <name evidence="1" type="ORF">BPO_1481</name>
</gene>
<dbReference type="Proteomes" id="UP001432059">
    <property type="component" value="Chromosome"/>
</dbReference>
<dbReference type="KEGG" id="bpor:BPO_1481"/>
<dbReference type="RefSeq" id="WP_327983670.1">
    <property type="nucleotide sequence ID" value="NZ_CP136426.1"/>
</dbReference>